<dbReference type="GO" id="GO:0034599">
    <property type="term" value="P:cellular response to oxidative stress"/>
    <property type="evidence" value="ECO:0007669"/>
    <property type="project" value="TreeGrafter"/>
</dbReference>
<dbReference type="NCBIfam" id="TIGR00401">
    <property type="entry name" value="msrA"/>
    <property type="match status" value="1"/>
</dbReference>
<keyword evidence="1 4" id="KW-0560">Oxidoreductase</keyword>
<feature type="active site" evidence="4">
    <location>
        <position position="16"/>
    </location>
</feature>
<comment type="catalytic activity">
    <reaction evidence="3 4">
        <text>[thioredoxin]-disulfide + L-methionine + H2O = L-methionine (S)-S-oxide + [thioredoxin]-dithiol</text>
        <dbReference type="Rhea" id="RHEA:19993"/>
        <dbReference type="Rhea" id="RHEA-COMP:10698"/>
        <dbReference type="Rhea" id="RHEA-COMP:10700"/>
        <dbReference type="ChEBI" id="CHEBI:15377"/>
        <dbReference type="ChEBI" id="CHEBI:29950"/>
        <dbReference type="ChEBI" id="CHEBI:50058"/>
        <dbReference type="ChEBI" id="CHEBI:57844"/>
        <dbReference type="ChEBI" id="CHEBI:58772"/>
        <dbReference type="EC" id="1.8.4.11"/>
    </reaction>
</comment>
<dbReference type="Gene3D" id="3.30.1060.10">
    <property type="entry name" value="Peptide methionine sulphoxide reductase MsrA"/>
    <property type="match status" value="1"/>
</dbReference>
<dbReference type="KEGG" id="coh:EAV92_21960"/>
<evidence type="ECO:0000256" key="3">
    <source>
        <dbReference type="ARBA" id="ARBA00048782"/>
    </source>
</evidence>
<evidence type="ECO:0000256" key="4">
    <source>
        <dbReference type="HAMAP-Rule" id="MF_01401"/>
    </source>
</evidence>
<feature type="domain" description="Peptide methionine sulphoxide reductase MsrA" evidence="5">
    <location>
        <begin position="10"/>
        <end position="146"/>
    </location>
</feature>
<dbReference type="InterPro" id="IPR036509">
    <property type="entry name" value="Met_Sox_Rdtase_MsrA_sf"/>
</dbReference>
<name>A0A3G3K5J4_9BACL</name>
<dbReference type="AlphaFoldDB" id="A0A3G3K5J4"/>
<dbReference type="PANTHER" id="PTHR42799:SF13">
    <property type="entry name" value="PEPTIDE METHIONINE SULFOXIDE REDUCTASE"/>
    <property type="match status" value="1"/>
</dbReference>
<gene>
    <name evidence="4 6" type="primary">msrA</name>
    <name evidence="6" type="ORF">EAV92_21960</name>
</gene>
<evidence type="ECO:0000256" key="2">
    <source>
        <dbReference type="ARBA" id="ARBA00047806"/>
    </source>
</evidence>
<reference evidence="6 7" key="1">
    <citation type="submission" date="2018-10" db="EMBL/GenBank/DDBJ databases">
        <title>Genome Sequence of Cohnella sp.</title>
        <authorList>
            <person name="Srinivasan S."/>
            <person name="Kim M.K."/>
        </authorList>
    </citation>
    <scope>NUCLEOTIDE SEQUENCE [LARGE SCALE GENOMIC DNA]</scope>
    <source>
        <strain evidence="6 7">18JY8-7</strain>
    </source>
</reference>
<dbReference type="GO" id="GO:0005737">
    <property type="term" value="C:cytoplasm"/>
    <property type="evidence" value="ECO:0007669"/>
    <property type="project" value="TreeGrafter"/>
</dbReference>
<comment type="similarity">
    <text evidence="4">Belongs to the MsrA Met sulfoxide reductase family.</text>
</comment>
<dbReference type="HAMAP" id="MF_01401">
    <property type="entry name" value="MsrA"/>
    <property type="match status" value="1"/>
</dbReference>
<dbReference type="GO" id="GO:0033744">
    <property type="term" value="F:L-methionine:thioredoxin-disulfide S-oxidoreductase activity"/>
    <property type="evidence" value="ECO:0007669"/>
    <property type="project" value="RHEA"/>
</dbReference>
<organism evidence="6 7">
    <name type="scientific">Cohnella candidum</name>
    <dbReference type="NCBI Taxonomy" id="2674991"/>
    <lineage>
        <taxon>Bacteria</taxon>
        <taxon>Bacillati</taxon>
        <taxon>Bacillota</taxon>
        <taxon>Bacilli</taxon>
        <taxon>Bacillales</taxon>
        <taxon>Paenibacillaceae</taxon>
        <taxon>Cohnella</taxon>
    </lineage>
</organism>
<evidence type="ECO:0000313" key="6">
    <source>
        <dbReference type="EMBL" id="AYQ75773.1"/>
    </source>
</evidence>
<keyword evidence="7" id="KW-1185">Reference proteome</keyword>
<dbReference type="EMBL" id="CP033433">
    <property type="protein sequence ID" value="AYQ75773.1"/>
    <property type="molecule type" value="Genomic_DNA"/>
</dbReference>
<evidence type="ECO:0000313" key="7">
    <source>
        <dbReference type="Proteomes" id="UP000269097"/>
    </source>
</evidence>
<protein>
    <recommendedName>
        <fullName evidence="4">Peptide methionine sulfoxide reductase MsrA</fullName>
        <shortName evidence="4">Protein-methionine-S-oxide reductase</shortName>
        <ecNumber evidence="4">1.8.4.11</ecNumber>
    </recommendedName>
    <alternativeName>
        <fullName evidence="4">Peptide-methionine (S)-S-oxide reductase</fullName>
        <shortName evidence="4">Peptide Met(O) reductase</shortName>
    </alternativeName>
</protein>
<accession>A0A3G3K5J4</accession>
<proteinExistence type="inferred from homology"/>
<dbReference type="InterPro" id="IPR002569">
    <property type="entry name" value="Met_Sox_Rdtase_MsrA_dom"/>
</dbReference>
<dbReference type="GO" id="GO:0008113">
    <property type="term" value="F:peptide-methionine (S)-S-oxide reductase activity"/>
    <property type="evidence" value="ECO:0007669"/>
    <property type="project" value="UniProtKB-UniRule"/>
</dbReference>
<evidence type="ECO:0000256" key="1">
    <source>
        <dbReference type="ARBA" id="ARBA00023002"/>
    </source>
</evidence>
<dbReference type="PANTHER" id="PTHR42799">
    <property type="entry name" value="MITOCHONDRIAL PEPTIDE METHIONINE SULFOXIDE REDUCTASE"/>
    <property type="match status" value="1"/>
</dbReference>
<dbReference type="SUPFAM" id="SSF55068">
    <property type="entry name" value="Peptide methionine sulfoxide reductase"/>
    <property type="match status" value="1"/>
</dbReference>
<sequence>MMTTGGMRTVTLGLGCFWSPEALFGSMSGVVATRVGYAGGTTESPSYREMGDHSETVEVDFEPDRIGLDELLRAFWRHHNPDNINDYKGRQYRSMALYRDEVQSQTIRRVKHEIEREKGQPLNTEIAPYSIFYPAEERHQKYYLKRYPDAIRRLSSLYPSTKDLDDSTLAARLNGLAKGYTNLEPIRQEIRSWPIPQSDRERIDECIRQIRW</sequence>
<comment type="function">
    <text evidence="4">Has an important function as a repair enzyme for proteins that have been inactivated by oxidation. Catalyzes the reversible oxidation-reduction of methionine sulfoxide in proteins to methionine.</text>
</comment>
<dbReference type="InterPro" id="IPR050162">
    <property type="entry name" value="MsrA_MetSO_reductase"/>
</dbReference>
<dbReference type="EC" id="1.8.4.11" evidence="4"/>
<comment type="catalytic activity">
    <reaction evidence="2 4">
        <text>L-methionyl-[protein] + [thioredoxin]-disulfide + H2O = L-methionyl-(S)-S-oxide-[protein] + [thioredoxin]-dithiol</text>
        <dbReference type="Rhea" id="RHEA:14217"/>
        <dbReference type="Rhea" id="RHEA-COMP:10698"/>
        <dbReference type="Rhea" id="RHEA-COMP:10700"/>
        <dbReference type="Rhea" id="RHEA-COMP:12313"/>
        <dbReference type="Rhea" id="RHEA-COMP:12315"/>
        <dbReference type="ChEBI" id="CHEBI:15377"/>
        <dbReference type="ChEBI" id="CHEBI:16044"/>
        <dbReference type="ChEBI" id="CHEBI:29950"/>
        <dbReference type="ChEBI" id="CHEBI:44120"/>
        <dbReference type="ChEBI" id="CHEBI:50058"/>
        <dbReference type="EC" id="1.8.4.11"/>
    </reaction>
</comment>
<dbReference type="Pfam" id="PF01625">
    <property type="entry name" value="PMSR"/>
    <property type="match status" value="1"/>
</dbReference>
<evidence type="ECO:0000259" key="5">
    <source>
        <dbReference type="Pfam" id="PF01625"/>
    </source>
</evidence>
<dbReference type="Proteomes" id="UP000269097">
    <property type="component" value="Chromosome"/>
</dbReference>